<keyword evidence="3" id="KW-1185">Reference proteome</keyword>
<dbReference type="Proteomes" id="UP000536509">
    <property type="component" value="Unassembled WGS sequence"/>
</dbReference>
<reference evidence="2 3" key="1">
    <citation type="submission" date="2020-05" db="EMBL/GenBank/DDBJ databases">
        <title>Draft genome of Flavobacterium sp. IMCC34852.</title>
        <authorList>
            <person name="Song J."/>
            <person name="Cho J.-C."/>
        </authorList>
    </citation>
    <scope>NUCLEOTIDE SEQUENCE [LARGE SCALE GENOMIC DNA]</scope>
    <source>
        <strain evidence="2 3">IMCC34852</strain>
    </source>
</reference>
<gene>
    <name evidence="2" type="ORF">HKT18_13175</name>
</gene>
<sequence>MIKQFSLLLILIACNISAQETTKPETKKKNTISIEFYQPIQNSLREFYNDDWLLSTYPTERNNYSRNSFSNAFGISYERTKNDVVFRARLGITIREIKEHQDFEYINTNENTKININQNYHYSQNHINVFVGIAKRIHLANNFDFDFGIDLASVYYLEGSGDYDYDSHITNLIDNSTFSHQIITVEDRIGKIYGFGLGPVFKPQYAITKNLVVAAELQVYFMKTFTNDKSTRVETSDYYVPSQDYSEHTKLYGDINYDVNQWNWTKVSPLIRIGYQF</sequence>
<protein>
    <recommendedName>
        <fullName evidence="4">Outer membrane protein beta-barrel domain-containing protein</fullName>
    </recommendedName>
</protein>
<name>A0A7Y3W041_9FLAO</name>
<evidence type="ECO:0000256" key="1">
    <source>
        <dbReference type="SAM" id="SignalP"/>
    </source>
</evidence>
<dbReference type="EMBL" id="JABEVX010000011">
    <property type="protein sequence ID" value="NNT73171.1"/>
    <property type="molecule type" value="Genomic_DNA"/>
</dbReference>
<evidence type="ECO:0000313" key="2">
    <source>
        <dbReference type="EMBL" id="NNT73171.1"/>
    </source>
</evidence>
<evidence type="ECO:0008006" key="4">
    <source>
        <dbReference type="Google" id="ProtNLM"/>
    </source>
</evidence>
<feature type="chain" id="PRO_5031474942" description="Outer membrane protein beta-barrel domain-containing protein" evidence="1">
    <location>
        <begin position="19"/>
        <end position="277"/>
    </location>
</feature>
<feature type="signal peptide" evidence="1">
    <location>
        <begin position="1"/>
        <end position="18"/>
    </location>
</feature>
<proteinExistence type="predicted"/>
<dbReference type="AlphaFoldDB" id="A0A7Y3W041"/>
<evidence type="ECO:0000313" key="3">
    <source>
        <dbReference type="Proteomes" id="UP000536509"/>
    </source>
</evidence>
<accession>A0A7Y3W041</accession>
<organism evidence="2 3">
    <name type="scientific">Flavobacterium rivulicola</name>
    <dbReference type="NCBI Taxonomy" id="2732161"/>
    <lineage>
        <taxon>Bacteria</taxon>
        <taxon>Pseudomonadati</taxon>
        <taxon>Bacteroidota</taxon>
        <taxon>Flavobacteriia</taxon>
        <taxon>Flavobacteriales</taxon>
        <taxon>Flavobacteriaceae</taxon>
        <taxon>Flavobacterium</taxon>
    </lineage>
</organism>
<keyword evidence="1" id="KW-0732">Signal</keyword>
<dbReference type="RefSeq" id="WP_171223333.1">
    <property type="nucleotide sequence ID" value="NZ_CP121446.1"/>
</dbReference>
<comment type="caution">
    <text evidence="2">The sequence shown here is derived from an EMBL/GenBank/DDBJ whole genome shotgun (WGS) entry which is preliminary data.</text>
</comment>